<dbReference type="Proteomes" id="UP001159405">
    <property type="component" value="Unassembled WGS sequence"/>
</dbReference>
<protein>
    <recommendedName>
        <fullName evidence="3">Phorbol-ester/DAG-type domain-containing protein</fullName>
    </recommendedName>
</protein>
<evidence type="ECO:0000313" key="2">
    <source>
        <dbReference type="Proteomes" id="UP001159405"/>
    </source>
</evidence>
<evidence type="ECO:0008006" key="3">
    <source>
        <dbReference type="Google" id="ProtNLM"/>
    </source>
</evidence>
<dbReference type="InterPro" id="IPR013083">
    <property type="entry name" value="Znf_RING/FYVE/PHD"/>
</dbReference>
<sequence>MPQTWCGGVIIPIYKSGGRSDQANYLGIYIPMYIRSRKKAHFGRRALYYSNSTATTQLLLLTLSGNVESNPSPQGSHNNSSKTLCAYYAKAMRRNQNGVRCSSCLAVFHNKCTKMSKNELSYCRREGTWICFTGMPQFSDSFFDDLSPSTAYDLSSNGEDFEIVEEHSVDSVDWFSRNVNGYYKSNLKIAYFNVNSLQHKLDETTPHFHTSEKCGTK</sequence>
<comment type="caution">
    <text evidence="1">The sequence shown here is derived from an EMBL/GenBank/DDBJ whole genome shotgun (WGS) entry which is preliminary data.</text>
</comment>
<reference evidence="1 2" key="1">
    <citation type="submission" date="2022-05" db="EMBL/GenBank/DDBJ databases">
        <authorList>
            <consortium name="Genoscope - CEA"/>
            <person name="William W."/>
        </authorList>
    </citation>
    <scope>NUCLEOTIDE SEQUENCE [LARGE SCALE GENOMIC DNA]</scope>
</reference>
<dbReference type="Gene3D" id="3.30.40.10">
    <property type="entry name" value="Zinc/RING finger domain, C3HC4 (zinc finger)"/>
    <property type="match status" value="1"/>
</dbReference>
<name>A0ABN8PX17_9CNID</name>
<organism evidence="1 2">
    <name type="scientific">Porites lobata</name>
    <dbReference type="NCBI Taxonomy" id="104759"/>
    <lineage>
        <taxon>Eukaryota</taxon>
        <taxon>Metazoa</taxon>
        <taxon>Cnidaria</taxon>
        <taxon>Anthozoa</taxon>
        <taxon>Hexacorallia</taxon>
        <taxon>Scleractinia</taxon>
        <taxon>Fungiina</taxon>
        <taxon>Poritidae</taxon>
        <taxon>Porites</taxon>
    </lineage>
</organism>
<dbReference type="EMBL" id="CALNXK010000094">
    <property type="protein sequence ID" value="CAH3152664.1"/>
    <property type="molecule type" value="Genomic_DNA"/>
</dbReference>
<gene>
    <name evidence="1" type="ORF">PLOB_00049202</name>
</gene>
<proteinExistence type="predicted"/>
<keyword evidence="2" id="KW-1185">Reference proteome</keyword>
<accession>A0ABN8PX17</accession>
<evidence type="ECO:0000313" key="1">
    <source>
        <dbReference type="EMBL" id="CAH3152664.1"/>
    </source>
</evidence>